<dbReference type="Proteomes" id="UP001222325">
    <property type="component" value="Unassembled WGS sequence"/>
</dbReference>
<protein>
    <recommendedName>
        <fullName evidence="4">F-box domain-containing protein</fullName>
    </recommendedName>
</protein>
<reference evidence="1" key="1">
    <citation type="submission" date="2023-03" db="EMBL/GenBank/DDBJ databases">
        <title>Massive genome expansion in bonnet fungi (Mycena s.s.) driven by repeated elements and novel gene families across ecological guilds.</title>
        <authorList>
            <consortium name="Lawrence Berkeley National Laboratory"/>
            <person name="Harder C.B."/>
            <person name="Miyauchi S."/>
            <person name="Viragh M."/>
            <person name="Kuo A."/>
            <person name="Thoen E."/>
            <person name="Andreopoulos B."/>
            <person name="Lu D."/>
            <person name="Skrede I."/>
            <person name="Drula E."/>
            <person name="Henrissat B."/>
            <person name="Morin E."/>
            <person name="Kohler A."/>
            <person name="Barry K."/>
            <person name="LaButti K."/>
            <person name="Morin E."/>
            <person name="Salamov A."/>
            <person name="Lipzen A."/>
            <person name="Mereny Z."/>
            <person name="Hegedus B."/>
            <person name="Baldrian P."/>
            <person name="Stursova M."/>
            <person name="Weitz H."/>
            <person name="Taylor A."/>
            <person name="Grigoriev I.V."/>
            <person name="Nagy L.G."/>
            <person name="Martin F."/>
            <person name="Kauserud H."/>
        </authorList>
    </citation>
    <scope>NUCLEOTIDE SEQUENCE</scope>
    <source>
        <strain evidence="1">CBHHK173m</strain>
    </source>
</reference>
<organism evidence="1 3">
    <name type="scientific">Mycena belliarum</name>
    <dbReference type="NCBI Taxonomy" id="1033014"/>
    <lineage>
        <taxon>Eukaryota</taxon>
        <taxon>Fungi</taxon>
        <taxon>Dikarya</taxon>
        <taxon>Basidiomycota</taxon>
        <taxon>Agaricomycotina</taxon>
        <taxon>Agaricomycetes</taxon>
        <taxon>Agaricomycetidae</taxon>
        <taxon>Agaricales</taxon>
        <taxon>Marasmiineae</taxon>
        <taxon>Mycenaceae</taxon>
        <taxon>Mycena</taxon>
    </lineage>
</organism>
<comment type="caution">
    <text evidence="1">The sequence shown here is derived from an EMBL/GenBank/DDBJ whole genome shotgun (WGS) entry which is preliminary data.</text>
</comment>
<gene>
    <name evidence="1" type="ORF">B0H15DRAFT_906939</name>
    <name evidence="2" type="ORF">B0H15DRAFT_906952</name>
</gene>
<feature type="non-terminal residue" evidence="1">
    <location>
        <position position="174"/>
    </location>
</feature>
<evidence type="ECO:0000313" key="1">
    <source>
        <dbReference type="EMBL" id="KAJ7090896.1"/>
    </source>
</evidence>
<name>A0AAD6U887_9AGAR</name>
<dbReference type="EMBL" id="JARJCN010000021">
    <property type="protein sequence ID" value="KAJ7090903.1"/>
    <property type="molecule type" value="Genomic_DNA"/>
</dbReference>
<dbReference type="AlphaFoldDB" id="A0AAD6U887"/>
<proteinExistence type="predicted"/>
<evidence type="ECO:0000313" key="3">
    <source>
        <dbReference type="Proteomes" id="UP001222325"/>
    </source>
</evidence>
<sequence length="174" mass="19674">MGRSRGLRVSTTATLLDLPPEICAAICEDMQQRRDLRALCRISHLFRDQARRLLYRKVDLRERGLKALRSWCLAARNPQVGTLVQVLTISLSSDLSLLDTLTVARALSSCLNLKELSIYTDNGSNTITSYIKQSIQGWLLHKCPFRLTKFSNSYFRSTFISSFCNAQSGIRVLS</sequence>
<accession>A0AAD6U887</accession>
<keyword evidence="3" id="KW-1185">Reference proteome</keyword>
<evidence type="ECO:0008006" key="4">
    <source>
        <dbReference type="Google" id="ProtNLM"/>
    </source>
</evidence>
<dbReference type="EMBL" id="JARJCN010000021">
    <property type="protein sequence ID" value="KAJ7090896.1"/>
    <property type="molecule type" value="Genomic_DNA"/>
</dbReference>
<evidence type="ECO:0000313" key="2">
    <source>
        <dbReference type="EMBL" id="KAJ7090903.1"/>
    </source>
</evidence>